<keyword evidence="3 5" id="KW-0949">S-adenosyl-L-methionine</keyword>
<dbReference type="EMBL" id="JADKNH010000026">
    <property type="protein sequence ID" value="MBF4695991.1"/>
    <property type="molecule type" value="Genomic_DNA"/>
</dbReference>
<dbReference type="Gene3D" id="3.40.50.150">
    <property type="entry name" value="Vaccinia Virus protein VP39"/>
    <property type="match status" value="1"/>
</dbReference>
<evidence type="ECO:0000256" key="5">
    <source>
        <dbReference type="PROSITE-ProRule" id="PRU01016"/>
    </source>
</evidence>
<dbReference type="Proteomes" id="UP000614200">
    <property type="component" value="Unassembled WGS sequence"/>
</dbReference>
<accession>A0ABS0A035</accession>
<keyword evidence="2 5" id="KW-0808">Transferase</keyword>
<comment type="catalytic activity">
    <reaction evidence="7">
        <text>a 2'-deoxycytidine in DNA + S-adenosyl-L-methionine = a 5-methyl-2'-deoxycytidine in DNA + S-adenosyl-L-homocysteine + H(+)</text>
        <dbReference type="Rhea" id="RHEA:13681"/>
        <dbReference type="Rhea" id="RHEA-COMP:11369"/>
        <dbReference type="Rhea" id="RHEA-COMP:11370"/>
        <dbReference type="ChEBI" id="CHEBI:15378"/>
        <dbReference type="ChEBI" id="CHEBI:57856"/>
        <dbReference type="ChEBI" id="CHEBI:59789"/>
        <dbReference type="ChEBI" id="CHEBI:85452"/>
        <dbReference type="ChEBI" id="CHEBI:85454"/>
        <dbReference type="EC" id="2.1.1.37"/>
    </reaction>
</comment>
<dbReference type="InterPro" id="IPR050390">
    <property type="entry name" value="C5-Methyltransferase"/>
</dbReference>
<proteinExistence type="inferred from homology"/>
<gene>
    <name evidence="8" type="ORF">ISU02_23070</name>
</gene>
<keyword evidence="9" id="KW-1185">Reference proteome</keyword>
<comment type="caution">
    <text evidence="8">The sequence shown here is derived from an EMBL/GenBank/DDBJ whole genome shotgun (WGS) entry which is preliminary data.</text>
</comment>
<reference evidence="8 9" key="1">
    <citation type="submission" date="2020-11" db="EMBL/GenBank/DDBJ databases">
        <title>Fusibacter basophilias sp. nov.</title>
        <authorList>
            <person name="Qiu D."/>
        </authorList>
    </citation>
    <scope>NUCLEOTIDE SEQUENCE [LARGE SCALE GENOMIC DNA]</scope>
    <source>
        <strain evidence="8 9">Q10-2</strain>
    </source>
</reference>
<dbReference type="SUPFAM" id="SSF53335">
    <property type="entry name" value="S-adenosyl-L-methionine-dependent methyltransferases"/>
    <property type="match status" value="1"/>
</dbReference>
<dbReference type="EC" id="2.1.1.37" evidence="7"/>
<protein>
    <recommendedName>
        <fullName evidence="7">Cytosine-specific methyltransferase</fullName>
        <ecNumber evidence="7">2.1.1.37</ecNumber>
    </recommendedName>
</protein>
<name>A0ABS0A035_9FIRM</name>
<feature type="active site" evidence="5">
    <location>
        <position position="127"/>
    </location>
</feature>
<comment type="similarity">
    <text evidence="5 6">Belongs to the class I-like SAM-binding methyltransferase superfamily. C5-methyltransferase family.</text>
</comment>
<evidence type="ECO:0000313" key="9">
    <source>
        <dbReference type="Proteomes" id="UP000614200"/>
    </source>
</evidence>
<dbReference type="Pfam" id="PF00145">
    <property type="entry name" value="DNA_methylase"/>
    <property type="match status" value="2"/>
</dbReference>
<dbReference type="PRINTS" id="PR00105">
    <property type="entry name" value="C5METTRFRASE"/>
</dbReference>
<dbReference type="PANTHER" id="PTHR10629">
    <property type="entry name" value="CYTOSINE-SPECIFIC METHYLTRANSFERASE"/>
    <property type="match status" value="1"/>
</dbReference>
<evidence type="ECO:0000256" key="3">
    <source>
        <dbReference type="ARBA" id="ARBA00022691"/>
    </source>
</evidence>
<dbReference type="GO" id="GO:0008168">
    <property type="term" value="F:methyltransferase activity"/>
    <property type="evidence" value="ECO:0007669"/>
    <property type="project" value="UniProtKB-KW"/>
</dbReference>
<dbReference type="InterPro" id="IPR001525">
    <property type="entry name" value="C5_MeTfrase"/>
</dbReference>
<keyword evidence="4" id="KW-0680">Restriction system</keyword>
<dbReference type="RefSeq" id="WP_194704225.1">
    <property type="nucleotide sequence ID" value="NZ_JADKNH010000026.1"/>
</dbReference>
<sequence>MNFIDLFAGAGGLSEGFIKAGYTPIAHIEMNKHAVMTLETRAIYHYLRKSNKLEYYYEYQKTYNLTDKEREVARKKLLDYVPKEKLELIINNEISEKTIHNMFKQIDKEMNLKDHNTVDVIVGGPPCQAYSLLGRARDKNSMKNDDRNYLYKLYVRFLKHYQPKAFVFENVQGILTAQNGTIYKNLNRYLKRVGYSLQSFTLNAKDFGVPQNRKRVILIGFRKDIITPESFFYHSEYNFSIDELFKDLPNIQAGEKYKKYNYACKPTKAQTSIDVRNNSDILTHHHARTQNARDLKIYEKAIKKWNEESLRLKYTDLEEELMTHNNRKSFLDRFKVVAGNLNHSHTVVAHLSKDGHHFIHPDIIQTRSITVREAARLQTFPDNYYFEGPRTANFVQIGNAVPPLMAKKIAFSLLNNL</sequence>
<organism evidence="8 9">
    <name type="scientific">Fusibacter ferrireducens</name>
    <dbReference type="NCBI Taxonomy" id="2785058"/>
    <lineage>
        <taxon>Bacteria</taxon>
        <taxon>Bacillati</taxon>
        <taxon>Bacillota</taxon>
        <taxon>Clostridia</taxon>
        <taxon>Eubacteriales</taxon>
        <taxon>Eubacteriales Family XII. Incertae Sedis</taxon>
        <taxon>Fusibacter</taxon>
    </lineage>
</organism>
<evidence type="ECO:0000256" key="4">
    <source>
        <dbReference type="ARBA" id="ARBA00022747"/>
    </source>
</evidence>
<dbReference type="NCBIfam" id="TIGR00675">
    <property type="entry name" value="dcm"/>
    <property type="match status" value="1"/>
</dbReference>
<dbReference type="Gene3D" id="3.90.120.10">
    <property type="entry name" value="DNA Methylase, subunit A, domain 2"/>
    <property type="match status" value="1"/>
</dbReference>
<evidence type="ECO:0000256" key="1">
    <source>
        <dbReference type="ARBA" id="ARBA00022603"/>
    </source>
</evidence>
<evidence type="ECO:0000256" key="6">
    <source>
        <dbReference type="RuleBase" id="RU000416"/>
    </source>
</evidence>
<dbReference type="PROSITE" id="PS51679">
    <property type="entry name" value="SAM_MT_C5"/>
    <property type="match status" value="1"/>
</dbReference>
<dbReference type="InterPro" id="IPR018117">
    <property type="entry name" value="C5_DNA_meth_AS"/>
</dbReference>
<dbReference type="PROSITE" id="PS00094">
    <property type="entry name" value="C5_MTASE_1"/>
    <property type="match status" value="1"/>
</dbReference>
<keyword evidence="1 5" id="KW-0489">Methyltransferase</keyword>
<evidence type="ECO:0000256" key="7">
    <source>
        <dbReference type="RuleBase" id="RU000417"/>
    </source>
</evidence>
<dbReference type="PANTHER" id="PTHR10629:SF52">
    <property type="entry name" value="DNA (CYTOSINE-5)-METHYLTRANSFERASE 1"/>
    <property type="match status" value="1"/>
</dbReference>
<evidence type="ECO:0000256" key="2">
    <source>
        <dbReference type="ARBA" id="ARBA00022679"/>
    </source>
</evidence>
<evidence type="ECO:0000313" key="8">
    <source>
        <dbReference type="EMBL" id="MBF4695991.1"/>
    </source>
</evidence>
<dbReference type="GO" id="GO:0032259">
    <property type="term" value="P:methylation"/>
    <property type="evidence" value="ECO:0007669"/>
    <property type="project" value="UniProtKB-KW"/>
</dbReference>
<dbReference type="InterPro" id="IPR029063">
    <property type="entry name" value="SAM-dependent_MTases_sf"/>
</dbReference>